<evidence type="ECO:0000313" key="2">
    <source>
        <dbReference type="Proteomes" id="UP000789920"/>
    </source>
</evidence>
<evidence type="ECO:0000313" key="1">
    <source>
        <dbReference type="EMBL" id="CAG8816989.1"/>
    </source>
</evidence>
<protein>
    <submittedName>
        <fullName evidence="1">28751_t:CDS:1</fullName>
    </submittedName>
</protein>
<sequence>NNDLHQNVNKQEITFDMSSLEFQDTNNIDFENLFHSAKELL</sequence>
<proteinExistence type="predicted"/>
<comment type="caution">
    <text evidence="1">The sequence shown here is derived from an EMBL/GenBank/DDBJ whole genome shotgun (WGS) entry which is preliminary data.</text>
</comment>
<accession>A0ACA9RXV0</accession>
<gene>
    <name evidence="1" type="ORF">RPERSI_LOCUS24578</name>
</gene>
<organism evidence="1 2">
    <name type="scientific">Racocetra persica</name>
    <dbReference type="NCBI Taxonomy" id="160502"/>
    <lineage>
        <taxon>Eukaryota</taxon>
        <taxon>Fungi</taxon>
        <taxon>Fungi incertae sedis</taxon>
        <taxon>Mucoromycota</taxon>
        <taxon>Glomeromycotina</taxon>
        <taxon>Glomeromycetes</taxon>
        <taxon>Diversisporales</taxon>
        <taxon>Gigasporaceae</taxon>
        <taxon>Racocetra</taxon>
    </lineage>
</organism>
<reference evidence="1" key="1">
    <citation type="submission" date="2021-06" db="EMBL/GenBank/DDBJ databases">
        <authorList>
            <person name="Kallberg Y."/>
            <person name="Tangrot J."/>
            <person name="Rosling A."/>
        </authorList>
    </citation>
    <scope>NUCLEOTIDE SEQUENCE</scope>
    <source>
        <strain evidence="1">MA461A</strain>
    </source>
</reference>
<dbReference type="EMBL" id="CAJVQC010079256">
    <property type="protein sequence ID" value="CAG8816989.1"/>
    <property type="molecule type" value="Genomic_DNA"/>
</dbReference>
<feature type="non-terminal residue" evidence="1">
    <location>
        <position position="1"/>
    </location>
</feature>
<keyword evidence="2" id="KW-1185">Reference proteome</keyword>
<name>A0ACA9RXV0_9GLOM</name>
<dbReference type="Proteomes" id="UP000789920">
    <property type="component" value="Unassembled WGS sequence"/>
</dbReference>
<feature type="non-terminal residue" evidence="1">
    <location>
        <position position="41"/>
    </location>
</feature>